<dbReference type="SUPFAM" id="SSF55874">
    <property type="entry name" value="ATPase domain of HSP90 chaperone/DNA topoisomerase II/histidine kinase"/>
    <property type="match status" value="1"/>
</dbReference>
<evidence type="ECO:0000313" key="2">
    <source>
        <dbReference type="Proteomes" id="UP000812277"/>
    </source>
</evidence>
<gene>
    <name evidence="1" type="ORF">K0T92_04460</name>
</gene>
<proteinExistence type="predicted"/>
<name>A0ABS7D219_9BACL</name>
<protein>
    <submittedName>
        <fullName evidence="1">ATP-binding protein</fullName>
    </submittedName>
</protein>
<dbReference type="NCBIfam" id="NF047352">
    <property type="entry name" value="P_loop_sacsin"/>
    <property type="match status" value="1"/>
</dbReference>
<evidence type="ECO:0000313" key="1">
    <source>
        <dbReference type="EMBL" id="MBW7473984.1"/>
    </source>
</evidence>
<dbReference type="Gene3D" id="3.30.565.10">
    <property type="entry name" value="Histidine kinase-like ATPase, C-terminal domain"/>
    <property type="match status" value="1"/>
</dbReference>
<comment type="caution">
    <text evidence="1">The sequence shown here is derived from an EMBL/GenBank/DDBJ whole genome shotgun (WGS) entry which is preliminary data.</text>
</comment>
<keyword evidence="1" id="KW-0067">ATP-binding</keyword>
<reference evidence="1 2" key="1">
    <citation type="submission" date="2021-07" db="EMBL/GenBank/DDBJ databases">
        <title>Paenibacillus radiodurans sp. nov., isolated from the southeastern edge of Tengger Desert.</title>
        <authorList>
            <person name="Zhang G."/>
        </authorList>
    </citation>
    <scope>NUCLEOTIDE SEQUENCE [LARGE SCALE GENOMIC DNA]</scope>
    <source>
        <strain evidence="1 2">DT7-4</strain>
    </source>
</reference>
<keyword evidence="1" id="KW-0547">Nucleotide-binding</keyword>
<sequence>MNKEHLQRSIVEADNNSLRIGAANRIVQLLDKLRHSNNENSAKRWIWELCQNAKDVSNNTGRVKISINFNKENKIVVFKHNGKAFSMMNVMSLINQSSSKDRTDEVDRESGKFGTGFITTHLLSEIVNVSGVLESETGKYSRFDITLDRTGHEKNEIIKALERSVEQLQECQPLLEEDLDPNAYNTMFEYELDEYGVEVARQGIENLRVSAPYVLSMLRDIEEITLESTGEVYRYIDKNSCGLENAFIHEILYESAIEKKSIFVLNVEQDDTTISIALDCCDNTMNIMPFADEQSKLFCDFPLIGTEDFPFPVLVCSRAFNPTEPRDGIVMFNSKMKIDNKIEQNRNILEKACELYKKLLAHVAEEKWSGIYNITCINPSSKKEWYDKEFADEIVDCCKDTILHTPIIRTSSDSMMELLNCFDSEQVFIISERDDKIRENVWDLMNRIMPERIPCKEDIHNWYHSLWSDCNSYTFKTLTKQLQDYRDVEQLQNNIAEKKWKTWLSDYYDLISDNKNFQTYISSNKIKVIPNQNGVFCGIEELKLDNEILAEYKDILNILDNDCREWLLDLNVKNREWFQFKEFDNEQTLKLIEGKLDDAARQQKTDIFLKLAYLYRNGHELLGVQIKICQYANKILETDNQLIEVPVISEKLLQEALKYIMTSVADKISELGDVVDFSQYMNLPEANAIEILKEFVEFAVQHGYDNLINKSTKPILPNQNGKFMIKDDIFLDNEMDETLKELAVSAGQDIKAVLLIRNIYLDLPESRWKNDSDVSQAIVQYVNKYRNTKETEVRNNFRKLLLWLSDHEEKAKDIFPELYRNKHYLYDDEEISLNIKQAETLHNIMDKFGISSPEKLEEIIRKSQVHKNEDTDVRIEITEDILLQYGIDSEDALETAFTNADFANQFIRPSKHKVESFEYVKSIIDKSKDTIISYLKTKKDDGYDLTDIQPLVNSKFAINTIFVIKKDGKEIYLLTRPSNGGEVRIFYSTEKDILDYSMDWELWVSNGKDDPQKLTFGKIIKLTKLNRIPLKGMMGE</sequence>
<dbReference type="Proteomes" id="UP000812277">
    <property type="component" value="Unassembled WGS sequence"/>
</dbReference>
<organism evidence="1 2">
    <name type="scientific">Paenibacillus oenotherae</name>
    <dbReference type="NCBI Taxonomy" id="1435645"/>
    <lineage>
        <taxon>Bacteria</taxon>
        <taxon>Bacillati</taxon>
        <taxon>Bacillota</taxon>
        <taxon>Bacilli</taxon>
        <taxon>Bacillales</taxon>
        <taxon>Paenibacillaceae</taxon>
        <taxon>Paenibacillus</taxon>
    </lineage>
</organism>
<dbReference type="GO" id="GO:0005524">
    <property type="term" value="F:ATP binding"/>
    <property type="evidence" value="ECO:0007669"/>
    <property type="project" value="UniProtKB-KW"/>
</dbReference>
<dbReference type="InterPro" id="IPR036890">
    <property type="entry name" value="HATPase_C_sf"/>
</dbReference>
<dbReference type="EMBL" id="JAHZIJ010000002">
    <property type="protein sequence ID" value="MBW7473984.1"/>
    <property type="molecule type" value="Genomic_DNA"/>
</dbReference>
<keyword evidence="2" id="KW-1185">Reference proteome</keyword>
<dbReference type="RefSeq" id="WP_219871238.1">
    <property type="nucleotide sequence ID" value="NZ_JAHZIJ010000002.1"/>
</dbReference>
<accession>A0ABS7D219</accession>